<dbReference type="InterPro" id="IPR036192">
    <property type="entry name" value="Cell_div_ZapA-like_sf"/>
</dbReference>
<proteinExistence type="predicted"/>
<dbReference type="InterPro" id="IPR007838">
    <property type="entry name" value="Cell_div_ZapA-like"/>
</dbReference>
<name>A0A2H6DMG9_TETHA</name>
<protein>
    <recommendedName>
        <fullName evidence="4">Cell division protein ZapA</fullName>
    </recommendedName>
</protein>
<dbReference type="GeneID" id="64054369"/>
<evidence type="ECO:0000256" key="1">
    <source>
        <dbReference type="SAM" id="Coils"/>
    </source>
</evidence>
<gene>
    <name evidence="2" type="ORF">TEHN7118_1512</name>
</gene>
<evidence type="ECO:0000313" key="3">
    <source>
        <dbReference type="Proteomes" id="UP000236214"/>
    </source>
</evidence>
<evidence type="ECO:0000313" key="2">
    <source>
        <dbReference type="EMBL" id="GBD68706.1"/>
    </source>
</evidence>
<dbReference type="InterPro" id="IPR053712">
    <property type="entry name" value="Bac_CellDiv_Activator"/>
</dbReference>
<organism evidence="2 3">
    <name type="scientific">Tetragenococcus halophilus subsp. halophilus</name>
    <dbReference type="NCBI Taxonomy" id="1513897"/>
    <lineage>
        <taxon>Bacteria</taxon>
        <taxon>Bacillati</taxon>
        <taxon>Bacillota</taxon>
        <taxon>Bacilli</taxon>
        <taxon>Lactobacillales</taxon>
        <taxon>Enterococcaceae</taxon>
        <taxon>Tetragenococcus</taxon>
    </lineage>
</organism>
<dbReference type="Proteomes" id="UP000236214">
    <property type="component" value="Unassembled WGS sequence"/>
</dbReference>
<evidence type="ECO:0008006" key="4">
    <source>
        <dbReference type="Google" id="ProtNLM"/>
    </source>
</evidence>
<dbReference type="RefSeq" id="WP_069029061.1">
    <property type="nucleotide sequence ID" value="NZ_BDEB01000136.1"/>
</dbReference>
<reference evidence="2 3" key="1">
    <citation type="submission" date="2016-05" db="EMBL/GenBank/DDBJ databases">
        <title>Whole genome sequencing of Tetragenococcus halophilus subsp. halophilus NISL 7118.</title>
        <authorList>
            <person name="Shiwa Y."/>
            <person name="Nishimura I."/>
            <person name="Yoshikawa H."/>
            <person name="Koyama Y."/>
            <person name="Oguma T."/>
        </authorList>
    </citation>
    <scope>NUCLEOTIDE SEQUENCE [LARGE SCALE GENOMIC DNA]</scope>
    <source>
        <strain evidence="2 3">NISL 7118</strain>
    </source>
</reference>
<feature type="coiled-coil region" evidence="1">
    <location>
        <begin position="60"/>
        <end position="120"/>
    </location>
</feature>
<sequence>MVKQKNRFKATIENQNYTIISKEDPKHLKMVTDLVNDQLKEIKGMSAEIDSEQAAILLAINAVSDQLKKQKELLDLKEENETLHKKASEVTELKERIQRIEEIEQEAKKVLKDQGNSEAQIHDHLQAQQILNEKRKQSIQKKATQG</sequence>
<dbReference type="SUPFAM" id="SSF102829">
    <property type="entry name" value="Cell division protein ZapA-like"/>
    <property type="match status" value="1"/>
</dbReference>
<keyword evidence="1" id="KW-0175">Coiled coil</keyword>
<accession>A0A2H6DMG9</accession>
<dbReference type="Gene3D" id="6.10.250.790">
    <property type="match status" value="1"/>
</dbReference>
<dbReference type="Pfam" id="PF05164">
    <property type="entry name" value="ZapA"/>
    <property type="match status" value="1"/>
</dbReference>
<dbReference type="EMBL" id="BDEC01000060">
    <property type="protein sequence ID" value="GBD68706.1"/>
    <property type="molecule type" value="Genomic_DNA"/>
</dbReference>
<dbReference type="AlphaFoldDB" id="A0A2H6DMG9"/>
<keyword evidence="3" id="KW-1185">Reference proteome</keyword>
<comment type="caution">
    <text evidence="2">The sequence shown here is derived from an EMBL/GenBank/DDBJ whole genome shotgun (WGS) entry which is preliminary data.</text>
</comment>